<name>A0A3L6T944_PANMI</name>
<keyword evidence="1" id="KW-0732">Signal</keyword>
<keyword evidence="3" id="KW-1185">Reference proteome</keyword>
<reference evidence="3" key="1">
    <citation type="journal article" date="2019" name="Nat. Commun.">
        <title>The genome of broomcorn millet.</title>
        <authorList>
            <person name="Zou C."/>
            <person name="Miki D."/>
            <person name="Li D."/>
            <person name="Tang Q."/>
            <person name="Xiao L."/>
            <person name="Rajput S."/>
            <person name="Deng P."/>
            <person name="Jia W."/>
            <person name="Huang R."/>
            <person name="Zhang M."/>
            <person name="Sun Y."/>
            <person name="Hu J."/>
            <person name="Fu X."/>
            <person name="Schnable P.S."/>
            <person name="Li F."/>
            <person name="Zhang H."/>
            <person name="Feng B."/>
            <person name="Zhu X."/>
            <person name="Liu R."/>
            <person name="Schnable J.C."/>
            <person name="Zhu J.-K."/>
            <person name="Zhang H."/>
        </authorList>
    </citation>
    <scope>NUCLEOTIDE SEQUENCE [LARGE SCALE GENOMIC DNA]</scope>
</reference>
<sequence length="203" mass="19442">MAMAVHLRKPVCALLLVAFFCLTCSISAHHFDDDYGPGGYGHGPKGYGHGPRFGHGPFGRDCRFGRCRGGSGGGFGGGAGGGLGHGGGLGGGGGMGGGVGGGLGDGGGAGGGLGGGAGGGLGHGVGLGRRGGLGIGIGVAWASGWARGQAAAPVRALSAAGVDEPSTGKKVVHGCMPACGLRNGRPRSFSFQTETCGCRLRRG</sequence>
<comment type="caution">
    <text evidence="2">The sequence shown here is derived from an EMBL/GenBank/DDBJ whole genome shotgun (WGS) entry which is preliminary data.</text>
</comment>
<evidence type="ECO:0000256" key="1">
    <source>
        <dbReference type="SAM" id="SignalP"/>
    </source>
</evidence>
<proteinExistence type="predicted"/>
<organism evidence="2 3">
    <name type="scientific">Panicum miliaceum</name>
    <name type="common">Proso millet</name>
    <name type="synonym">Broomcorn millet</name>
    <dbReference type="NCBI Taxonomy" id="4540"/>
    <lineage>
        <taxon>Eukaryota</taxon>
        <taxon>Viridiplantae</taxon>
        <taxon>Streptophyta</taxon>
        <taxon>Embryophyta</taxon>
        <taxon>Tracheophyta</taxon>
        <taxon>Spermatophyta</taxon>
        <taxon>Magnoliopsida</taxon>
        <taxon>Liliopsida</taxon>
        <taxon>Poales</taxon>
        <taxon>Poaceae</taxon>
        <taxon>PACMAD clade</taxon>
        <taxon>Panicoideae</taxon>
        <taxon>Panicodae</taxon>
        <taxon>Paniceae</taxon>
        <taxon>Panicinae</taxon>
        <taxon>Panicum</taxon>
        <taxon>Panicum sect. Panicum</taxon>
    </lineage>
</organism>
<protein>
    <submittedName>
        <fullName evidence="2">Glycine-rich cell wall structural protein 1-like</fullName>
    </submittedName>
</protein>
<dbReference type="OrthoDB" id="696930at2759"/>
<dbReference type="AlphaFoldDB" id="A0A3L6T944"/>
<dbReference type="Proteomes" id="UP000275267">
    <property type="component" value="Unassembled WGS sequence"/>
</dbReference>
<gene>
    <name evidence="2" type="ORF">C2845_PM03G08220</name>
</gene>
<evidence type="ECO:0000313" key="3">
    <source>
        <dbReference type="Proteomes" id="UP000275267"/>
    </source>
</evidence>
<dbReference type="EMBL" id="PQIB02000002">
    <property type="protein sequence ID" value="RLN34815.1"/>
    <property type="molecule type" value="Genomic_DNA"/>
</dbReference>
<accession>A0A3L6T944</accession>
<feature type="signal peptide" evidence="1">
    <location>
        <begin position="1"/>
        <end position="28"/>
    </location>
</feature>
<feature type="chain" id="PRO_5018230739" evidence="1">
    <location>
        <begin position="29"/>
        <end position="203"/>
    </location>
</feature>
<evidence type="ECO:0000313" key="2">
    <source>
        <dbReference type="EMBL" id="RLN34815.1"/>
    </source>
</evidence>